<evidence type="ECO:0000256" key="1">
    <source>
        <dbReference type="ARBA" id="ARBA00023015"/>
    </source>
</evidence>
<dbReference type="InterPro" id="IPR018490">
    <property type="entry name" value="cNMP-bd_dom_sf"/>
</dbReference>
<proteinExistence type="predicted"/>
<dbReference type="SMART" id="SM00419">
    <property type="entry name" value="HTH_CRP"/>
    <property type="match status" value="1"/>
</dbReference>
<gene>
    <name evidence="6" type="ORF">EHF44_23510</name>
</gene>
<keyword evidence="3" id="KW-0804">Transcription</keyword>
<evidence type="ECO:0000313" key="7">
    <source>
        <dbReference type="Proteomes" id="UP000270411"/>
    </source>
</evidence>
<dbReference type="InterPro" id="IPR012318">
    <property type="entry name" value="HTH_CRP"/>
</dbReference>
<evidence type="ECO:0000256" key="3">
    <source>
        <dbReference type="ARBA" id="ARBA00023163"/>
    </source>
</evidence>
<dbReference type="PANTHER" id="PTHR24567">
    <property type="entry name" value="CRP FAMILY TRANSCRIPTIONAL REGULATORY PROTEIN"/>
    <property type="match status" value="1"/>
</dbReference>
<dbReference type="InterPro" id="IPR036390">
    <property type="entry name" value="WH_DNA-bd_sf"/>
</dbReference>
<dbReference type="EMBL" id="CP033970">
    <property type="protein sequence ID" value="AZG16359.1"/>
    <property type="molecule type" value="Genomic_DNA"/>
</dbReference>
<feature type="domain" description="Cyclic nucleotide-binding" evidence="4">
    <location>
        <begin position="62"/>
        <end position="117"/>
    </location>
</feature>
<evidence type="ECO:0000259" key="4">
    <source>
        <dbReference type="PROSITE" id="PS50042"/>
    </source>
</evidence>
<dbReference type="Pfam" id="PF00027">
    <property type="entry name" value="cNMP_binding"/>
    <property type="match status" value="1"/>
</dbReference>
<dbReference type="Pfam" id="PF13545">
    <property type="entry name" value="HTH_Crp_2"/>
    <property type="match status" value="1"/>
</dbReference>
<dbReference type="SUPFAM" id="SSF46785">
    <property type="entry name" value="Winged helix' DNA-binding domain"/>
    <property type="match status" value="1"/>
</dbReference>
<accession>A0A3G8H7Z9</accession>
<evidence type="ECO:0000259" key="5">
    <source>
        <dbReference type="PROSITE" id="PS51063"/>
    </source>
</evidence>
<dbReference type="SUPFAM" id="SSF51206">
    <property type="entry name" value="cAMP-binding domain-like"/>
    <property type="match status" value="1"/>
</dbReference>
<protein>
    <submittedName>
        <fullName evidence="6">Crp/Fnr family transcriptional regulator</fullName>
    </submittedName>
</protein>
<dbReference type="Gene3D" id="2.60.120.10">
    <property type="entry name" value="Jelly Rolls"/>
    <property type="match status" value="1"/>
</dbReference>
<dbReference type="PANTHER" id="PTHR24567:SF26">
    <property type="entry name" value="REGULATORY PROTEIN YEIL"/>
    <property type="match status" value="1"/>
</dbReference>
<dbReference type="GO" id="GO:0003677">
    <property type="term" value="F:DNA binding"/>
    <property type="evidence" value="ECO:0007669"/>
    <property type="project" value="UniProtKB-KW"/>
</dbReference>
<dbReference type="OrthoDB" id="190787at2"/>
<dbReference type="PROSITE" id="PS50042">
    <property type="entry name" value="CNMP_BINDING_3"/>
    <property type="match status" value="1"/>
</dbReference>
<dbReference type="KEGG" id="cpau:EHF44_23510"/>
<dbReference type="Proteomes" id="UP000270411">
    <property type="component" value="Chromosome 2"/>
</dbReference>
<feature type="domain" description="HTH crp-type" evidence="5">
    <location>
        <begin position="173"/>
        <end position="240"/>
    </location>
</feature>
<keyword evidence="1" id="KW-0805">Transcription regulation</keyword>
<name>A0A3G8H7Z9_9BURK</name>
<dbReference type="GO" id="GO:0005829">
    <property type="term" value="C:cytosol"/>
    <property type="evidence" value="ECO:0007669"/>
    <property type="project" value="TreeGrafter"/>
</dbReference>
<evidence type="ECO:0000256" key="2">
    <source>
        <dbReference type="ARBA" id="ARBA00023125"/>
    </source>
</evidence>
<dbReference type="PROSITE" id="PS51063">
    <property type="entry name" value="HTH_CRP_2"/>
    <property type="match status" value="1"/>
</dbReference>
<dbReference type="AlphaFoldDB" id="A0A3G8H7Z9"/>
<reference evidence="7" key="1">
    <citation type="submission" date="2018-11" db="EMBL/GenBank/DDBJ databases">
        <title>FDA dAtabase for Regulatory Grade micrObial Sequences (FDA-ARGOS): Supporting development and validation of Infectious Disease Dx tests.</title>
        <authorList>
            <person name="Goldberg B."/>
            <person name="Campos J."/>
            <person name="Tallon L."/>
            <person name="Sadzewicz L."/>
            <person name="Zhao X."/>
            <person name="Vavikolanu K."/>
            <person name="Mehta A."/>
            <person name="Aluvathingal J."/>
            <person name="Nadendla S."/>
            <person name="Geyer C."/>
            <person name="Nandy P."/>
            <person name="Yan Y."/>
            <person name="Sichtig H."/>
        </authorList>
    </citation>
    <scope>NUCLEOTIDE SEQUENCE [LARGE SCALE GENOMIC DNA]</scope>
    <source>
        <strain evidence="7">FDAARGOS_614</strain>
    </source>
</reference>
<dbReference type="CDD" id="cd00038">
    <property type="entry name" value="CAP_ED"/>
    <property type="match status" value="1"/>
</dbReference>
<dbReference type="InterPro" id="IPR050397">
    <property type="entry name" value="Env_Response_Regulators"/>
</dbReference>
<keyword evidence="2" id="KW-0238">DNA-binding</keyword>
<organism evidence="6 7">
    <name type="scientific">Cupriavidus pauculus</name>
    <dbReference type="NCBI Taxonomy" id="82633"/>
    <lineage>
        <taxon>Bacteria</taxon>
        <taxon>Pseudomonadati</taxon>
        <taxon>Pseudomonadota</taxon>
        <taxon>Betaproteobacteria</taxon>
        <taxon>Burkholderiales</taxon>
        <taxon>Burkholderiaceae</taxon>
        <taxon>Cupriavidus</taxon>
    </lineage>
</organism>
<dbReference type="GO" id="GO:0003700">
    <property type="term" value="F:DNA-binding transcription factor activity"/>
    <property type="evidence" value="ECO:0007669"/>
    <property type="project" value="TreeGrafter"/>
</dbReference>
<dbReference type="InterPro" id="IPR000595">
    <property type="entry name" value="cNMP-bd_dom"/>
</dbReference>
<dbReference type="SMART" id="SM00100">
    <property type="entry name" value="cNMP"/>
    <property type="match status" value="1"/>
</dbReference>
<dbReference type="InterPro" id="IPR014710">
    <property type="entry name" value="RmlC-like_jellyroll"/>
</dbReference>
<sequence length="252" mass="27569">MKMIIICELFGAWVETPMRNVKTAAGGVAEAQAMLAGHPVLHAAAQGGRLLAQASVRELARGDYVFSQGERADFWYLVMRGRVDTLRIGIDGEDRIIHHVEAGQLLGAIVMFLHQPRYPVEARAAVDSTLCQFPRAALRQACLDHPALAVNMLHLAAQTVTLRIDDVDSLASTSAAQRLAAYLLKLRAQAGPAIELPLSQRQLAAKLAVRAETLNRLLSDWQKLGHLEGRGRHWRIADPAWLDALARGLRSG</sequence>
<evidence type="ECO:0000313" key="6">
    <source>
        <dbReference type="EMBL" id="AZG16359.1"/>
    </source>
</evidence>